<dbReference type="Pfam" id="PF09564">
    <property type="entry name" value="RE_NgoBV"/>
    <property type="match status" value="1"/>
</dbReference>
<evidence type="ECO:0000313" key="1">
    <source>
        <dbReference type="EMBL" id="BFO74656.1"/>
    </source>
</evidence>
<accession>A0AB33IXK6</accession>
<dbReference type="AlphaFoldDB" id="A0AB33IXK6"/>
<gene>
    <name evidence="1" type="ORF">GTC17254_22530</name>
</gene>
<dbReference type="GO" id="GO:0009036">
    <property type="term" value="F:type II site-specific deoxyribonuclease activity"/>
    <property type="evidence" value="ECO:0007669"/>
    <property type="project" value="InterPro"/>
</dbReference>
<protein>
    <submittedName>
        <fullName evidence="1">NgoBV family restriction endonuclease</fullName>
    </submittedName>
</protein>
<dbReference type="InterPro" id="IPR019064">
    <property type="entry name" value="Restrct_endonuc_II_NlaIV"/>
</dbReference>
<dbReference type="EMBL" id="AP035786">
    <property type="protein sequence ID" value="BFO74656.1"/>
    <property type="molecule type" value="Genomic_DNA"/>
</dbReference>
<proteinExistence type="predicted"/>
<keyword evidence="1" id="KW-0540">Nuclease</keyword>
<dbReference type="REBASE" id="853261">
    <property type="entry name" value="Psp254ORF22520P"/>
</dbReference>
<keyword evidence="1" id="KW-0255">Endonuclease</keyword>
<organism evidence="1">
    <name type="scientific">Prevotella sp. GTC17254</name>
    <dbReference type="NCBI Taxonomy" id="3236794"/>
    <lineage>
        <taxon>Bacteria</taxon>
        <taxon>Pseudomonadati</taxon>
        <taxon>Bacteroidota</taxon>
        <taxon>Bacteroidia</taxon>
        <taxon>Bacteroidales</taxon>
        <taxon>Prevotellaceae</taxon>
        <taxon>Prevotella</taxon>
    </lineage>
</organism>
<sequence length="235" mass="27868">MDAAERIFNALKNDFGFEGAEGKITFNLKDFRIIVEQNNIVGNILEEWLAKWMVDKGIAHIHNHKQESPDFWLNPEKLDEDWLEIKSFTGSPNFDIAAFRSFIELIIAKPYKLHSKYLLIKYKMQNGIVTIENIWLKSVWEISCTSERFPIKVQYKNKTIVNIRPAVWYSENTDYFVFECLEDFLAALEQTIYKYHDTNNIAENWADRLSKSYKKFYGIDLDIPRWNDVKSKYIK</sequence>
<reference evidence="1" key="1">
    <citation type="submission" date="2024-07" db="EMBL/GenBank/DDBJ databases">
        <title>Complete genome sequence of Prevotella sp. YM-2024 GTC17254.</title>
        <authorList>
            <person name="Hayashi M."/>
            <person name="Muto Y."/>
            <person name="Tanaka K."/>
            <person name="Niwa H."/>
        </authorList>
    </citation>
    <scope>NUCLEOTIDE SEQUENCE</scope>
    <source>
        <strain evidence="1">GTC17254</strain>
    </source>
</reference>
<name>A0AB33IXK6_9BACT</name>
<keyword evidence="1" id="KW-0378">Hydrolase</keyword>